<reference evidence="1" key="1">
    <citation type="submission" date="2021-01" db="EMBL/GenBank/DDBJ databases">
        <title>Whole genome shotgun sequence of Planotetraspora silvatica NBRC 100141.</title>
        <authorList>
            <person name="Komaki H."/>
            <person name="Tamura T."/>
        </authorList>
    </citation>
    <scope>NUCLEOTIDE SEQUENCE</scope>
    <source>
        <strain evidence="1">NBRC 100141</strain>
    </source>
</reference>
<name>A0A8J3UV33_9ACTN</name>
<accession>A0A8J3UV33</accession>
<proteinExistence type="predicted"/>
<dbReference type="EMBL" id="BOOQ01000066">
    <property type="protein sequence ID" value="GII51296.1"/>
    <property type="molecule type" value="Genomic_DNA"/>
</dbReference>
<dbReference type="RefSeq" id="WP_203980797.1">
    <property type="nucleotide sequence ID" value="NZ_BAAAKY010000031.1"/>
</dbReference>
<keyword evidence="2" id="KW-1185">Reference proteome</keyword>
<protein>
    <submittedName>
        <fullName evidence="1">Uncharacterized protein</fullName>
    </submittedName>
</protein>
<evidence type="ECO:0000313" key="1">
    <source>
        <dbReference type="EMBL" id="GII51296.1"/>
    </source>
</evidence>
<evidence type="ECO:0000313" key="2">
    <source>
        <dbReference type="Proteomes" id="UP000644610"/>
    </source>
</evidence>
<sequence>MRHNEWSEDRAIVEVQKPENLPLDPKIEVNIPADRSSVAYHDGLRDLGLSHFSTA</sequence>
<dbReference type="AlphaFoldDB" id="A0A8J3UV33"/>
<comment type="caution">
    <text evidence="1">The sequence shown here is derived from an EMBL/GenBank/DDBJ whole genome shotgun (WGS) entry which is preliminary data.</text>
</comment>
<dbReference type="Proteomes" id="UP000644610">
    <property type="component" value="Unassembled WGS sequence"/>
</dbReference>
<gene>
    <name evidence="1" type="ORF">Psi02_77200</name>
</gene>
<organism evidence="1 2">
    <name type="scientific">Planotetraspora silvatica</name>
    <dbReference type="NCBI Taxonomy" id="234614"/>
    <lineage>
        <taxon>Bacteria</taxon>
        <taxon>Bacillati</taxon>
        <taxon>Actinomycetota</taxon>
        <taxon>Actinomycetes</taxon>
        <taxon>Streptosporangiales</taxon>
        <taxon>Streptosporangiaceae</taxon>
        <taxon>Planotetraspora</taxon>
    </lineage>
</organism>